<evidence type="ECO:0000313" key="3">
    <source>
        <dbReference type="Proteomes" id="UP001431656"/>
    </source>
</evidence>
<dbReference type="RefSeq" id="WP_286266264.1">
    <property type="nucleotide sequence ID" value="NZ_AP028056.1"/>
</dbReference>
<dbReference type="Proteomes" id="UP001431656">
    <property type="component" value="Chromosome"/>
</dbReference>
<sequence length="45" mass="4743">MLPLDIAPGPAPSTGLTVPVLLIALVIAVLLFAALAVYYRKRPRA</sequence>
<evidence type="ECO:0008006" key="4">
    <source>
        <dbReference type="Google" id="ProtNLM"/>
    </source>
</evidence>
<organism evidence="2 3">
    <name type="scientific">Brooklawnia propionicigenes</name>
    <dbReference type="NCBI Taxonomy" id="3041175"/>
    <lineage>
        <taxon>Bacteria</taxon>
        <taxon>Bacillati</taxon>
        <taxon>Actinomycetota</taxon>
        <taxon>Actinomycetes</taxon>
        <taxon>Propionibacteriales</taxon>
        <taxon>Propionibacteriaceae</taxon>
        <taxon>Brooklawnia</taxon>
    </lineage>
</organism>
<keyword evidence="1" id="KW-0472">Membrane</keyword>
<feature type="transmembrane region" description="Helical" evidence="1">
    <location>
        <begin position="20"/>
        <end position="39"/>
    </location>
</feature>
<keyword evidence="1" id="KW-1133">Transmembrane helix</keyword>
<dbReference type="KEGG" id="broo:brsh051_28920"/>
<dbReference type="AlphaFoldDB" id="A0AAN0MJ07"/>
<accession>A0AAN0MJ07</accession>
<keyword evidence="1" id="KW-0812">Transmembrane</keyword>
<protein>
    <recommendedName>
        <fullName evidence="4">LPXTG cell wall anchor domain-containing protein</fullName>
    </recommendedName>
</protein>
<evidence type="ECO:0000313" key="2">
    <source>
        <dbReference type="EMBL" id="BEH03611.1"/>
    </source>
</evidence>
<gene>
    <name evidence="2" type="ORF">brsh051_28920</name>
</gene>
<keyword evidence="3" id="KW-1185">Reference proteome</keyword>
<dbReference type="EMBL" id="AP028056">
    <property type="protein sequence ID" value="BEH03611.1"/>
    <property type="molecule type" value="Genomic_DNA"/>
</dbReference>
<name>A0AAN0MJ07_9ACTN</name>
<evidence type="ECO:0000256" key="1">
    <source>
        <dbReference type="SAM" id="Phobius"/>
    </source>
</evidence>
<reference evidence="2" key="1">
    <citation type="journal article" date="2024" name="Int. J. Syst. Evol. Microbiol.">
        <title>Brooklawnia propionicigenes sp. nov., a facultatively anaerobic, propionate-producing bacterium isolated from a methanogenic reactor treating waste from cattle farms.</title>
        <authorList>
            <person name="Akita Y."/>
            <person name="Ueki A."/>
            <person name="Tonouchi A."/>
            <person name="Sugawara Y."/>
            <person name="Honma S."/>
            <person name="Kaku N."/>
            <person name="Ueki K."/>
        </authorList>
    </citation>
    <scope>NUCLEOTIDE SEQUENCE</scope>
    <source>
        <strain evidence="2">SH051</strain>
    </source>
</reference>
<proteinExistence type="predicted"/>